<keyword evidence="4 5" id="KW-0472">Membrane</keyword>
<feature type="transmembrane region" description="Helical" evidence="5">
    <location>
        <begin position="74"/>
        <end position="96"/>
    </location>
</feature>
<feature type="transmembrane region" description="Helical" evidence="5">
    <location>
        <begin position="7"/>
        <end position="27"/>
    </location>
</feature>
<keyword evidence="7" id="KW-1185">Reference proteome</keyword>
<proteinExistence type="inferred from homology"/>
<evidence type="ECO:0000256" key="4">
    <source>
        <dbReference type="ARBA" id="ARBA00023136"/>
    </source>
</evidence>
<reference evidence="6 7" key="1">
    <citation type="journal article" date="2013" name="Int. J. Syst. Evol. Microbiol.">
        <title>Sphingomonas kyungheensis sp. nov., a bacterium with ginsenoside-converting activity isolated from soil of a ginseng field.</title>
        <authorList>
            <person name="Son H.M."/>
            <person name="Yang J.E."/>
            <person name="Park Y."/>
            <person name="Han C.K."/>
            <person name="Kim S.G."/>
            <person name="Kook M."/>
            <person name="Yi T.H."/>
        </authorList>
    </citation>
    <scope>NUCLEOTIDE SEQUENCE [LARGE SCALE GENOMIC DNA]</scope>
    <source>
        <strain evidence="6 7">LMG 26582</strain>
    </source>
</reference>
<gene>
    <name evidence="6" type="ORF">V8201_08060</name>
</gene>
<dbReference type="Proteomes" id="UP001367771">
    <property type="component" value="Unassembled WGS sequence"/>
</dbReference>
<evidence type="ECO:0000256" key="2">
    <source>
        <dbReference type="ARBA" id="ARBA00022692"/>
    </source>
</evidence>
<feature type="transmembrane region" description="Helical" evidence="5">
    <location>
        <begin position="33"/>
        <end position="53"/>
    </location>
</feature>
<organism evidence="6 7">
    <name type="scientific">Sphingomonas kyungheensis</name>
    <dbReference type="NCBI Taxonomy" id="1069987"/>
    <lineage>
        <taxon>Bacteria</taxon>
        <taxon>Pseudomonadati</taxon>
        <taxon>Pseudomonadota</taxon>
        <taxon>Alphaproteobacteria</taxon>
        <taxon>Sphingomonadales</taxon>
        <taxon>Sphingomonadaceae</taxon>
        <taxon>Sphingomonas</taxon>
    </lineage>
</organism>
<dbReference type="PANTHER" id="PTHR43701:SF2">
    <property type="entry name" value="MEMBRANE TRANSPORTER PROTEIN YJNA-RELATED"/>
    <property type="match status" value="1"/>
</dbReference>
<feature type="transmembrane region" description="Helical" evidence="5">
    <location>
        <begin position="213"/>
        <end position="234"/>
    </location>
</feature>
<protein>
    <recommendedName>
        <fullName evidence="5">Probable membrane transporter protein</fullName>
    </recommendedName>
</protein>
<comment type="subcellular location">
    <subcellularLocation>
        <location evidence="5">Cell membrane</location>
        <topology evidence="5">Multi-pass membrane protein</topology>
    </subcellularLocation>
    <subcellularLocation>
        <location evidence="1">Membrane</location>
        <topology evidence="1">Multi-pass membrane protein</topology>
    </subcellularLocation>
</comment>
<sequence length="259" mass="26145">MADINPLYTLAGVGVGTLVGLTGVGGGSLMTPLLVLAFGFHPATAVGTDLLYASATKSVGTVVHGVGGTVDWRVVGRLATGSIPATLATLGVMSWSGAQLGGAAHIITATLGAALLATAIAILFRRQIVAYCHARLGTMSGRSVARSTILLGVLLGVMVSLTSVGAGALGMTVLLVLYPQLPTNRLVGSDIAHAVPLTLIAGSGHWLMGSVDVGLLASLLIGSVPGIIFGSLISTRISDDVLRPILAVTLALVGWKMFF</sequence>
<keyword evidence="5" id="KW-1003">Cell membrane</keyword>
<evidence type="ECO:0000256" key="1">
    <source>
        <dbReference type="ARBA" id="ARBA00004141"/>
    </source>
</evidence>
<comment type="similarity">
    <text evidence="5">Belongs to the 4-toluene sulfonate uptake permease (TSUP) (TC 2.A.102) family.</text>
</comment>
<dbReference type="RefSeq" id="WP_200870331.1">
    <property type="nucleotide sequence ID" value="NZ_JBBBDM010000003.1"/>
</dbReference>
<comment type="caution">
    <text evidence="6">The sequence shown here is derived from an EMBL/GenBank/DDBJ whole genome shotgun (WGS) entry which is preliminary data.</text>
</comment>
<evidence type="ECO:0000313" key="6">
    <source>
        <dbReference type="EMBL" id="MEI5687032.1"/>
    </source>
</evidence>
<name>A0ABU8H223_9SPHN</name>
<keyword evidence="2 5" id="KW-0812">Transmembrane</keyword>
<dbReference type="Pfam" id="PF01925">
    <property type="entry name" value="TauE"/>
    <property type="match status" value="1"/>
</dbReference>
<accession>A0ABU8H223</accession>
<dbReference type="InterPro" id="IPR051598">
    <property type="entry name" value="TSUP/Inactive_protease-like"/>
</dbReference>
<feature type="transmembrane region" description="Helical" evidence="5">
    <location>
        <begin position="102"/>
        <end position="124"/>
    </location>
</feature>
<evidence type="ECO:0000313" key="7">
    <source>
        <dbReference type="Proteomes" id="UP001367771"/>
    </source>
</evidence>
<dbReference type="InterPro" id="IPR002781">
    <property type="entry name" value="TM_pro_TauE-like"/>
</dbReference>
<feature type="transmembrane region" description="Helical" evidence="5">
    <location>
        <begin position="145"/>
        <end position="178"/>
    </location>
</feature>
<dbReference type="EMBL" id="JBBBDM010000003">
    <property type="protein sequence ID" value="MEI5687032.1"/>
    <property type="molecule type" value="Genomic_DNA"/>
</dbReference>
<dbReference type="PANTHER" id="PTHR43701">
    <property type="entry name" value="MEMBRANE TRANSPORTER PROTEIN MJ0441-RELATED"/>
    <property type="match status" value="1"/>
</dbReference>
<evidence type="ECO:0000256" key="5">
    <source>
        <dbReference type="RuleBase" id="RU363041"/>
    </source>
</evidence>
<evidence type="ECO:0000256" key="3">
    <source>
        <dbReference type="ARBA" id="ARBA00022989"/>
    </source>
</evidence>
<keyword evidence="3 5" id="KW-1133">Transmembrane helix</keyword>